<dbReference type="eggNOG" id="COG2214">
    <property type="taxonomic scope" value="Bacteria"/>
</dbReference>
<keyword evidence="9" id="KW-1185">Reference proteome</keyword>
<dbReference type="AlphaFoldDB" id="B8IB03"/>
<evidence type="ECO:0000256" key="3">
    <source>
        <dbReference type="ARBA" id="ARBA00022989"/>
    </source>
</evidence>
<evidence type="ECO:0000256" key="6">
    <source>
        <dbReference type="SAM" id="Phobius"/>
    </source>
</evidence>
<dbReference type="KEGG" id="mno:Mnod_0353"/>
<dbReference type="HOGENOM" id="CLU_017633_13_1_5"/>
<evidence type="ECO:0000256" key="1">
    <source>
        <dbReference type="ARBA" id="ARBA00004167"/>
    </source>
</evidence>
<dbReference type="InterPro" id="IPR036869">
    <property type="entry name" value="J_dom_sf"/>
</dbReference>
<dbReference type="InterPro" id="IPR001623">
    <property type="entry name" value="DnaJ_domain"/>
</dbReference>
<evidence type="ECO:0000313" key="9">
    <source>
        <dbReference type="Proteomes" id="UP000008207"/>
    </source>
</evidence>
<dbReference type="STRING" id="460265.Mnod_0353"/>
<gene>
    <name evidence="8" type="ordered locus">Mnod_0353</name>
</gene>
<dbReference type="GO" id="GO:0016020">
    <property type="term" value="C:membrane"/>
    <property type="evidence" value="ECO:0007669"/>
    <property type="project" value="UniProtKB-SubCell"/>
</dbReference>
<keyword evidence="4 6" id="KW-0472">Membrane</keyword>
<keyword evidence="3 6" id="KW-1133">Transmembrane helix</keyword>
<dbReference type="Proteomes" id="UP000008207">
    <property type="component" value="Chromosome"/>
</dbReference>
<organism evidence="8 9">
    <name type="scientific">Methylobacterium nodulans (strain LMG 21967 / CNCM I-2342 / ORS 2060)</name>
    <dbReference type="NCBI Taxonomy" id="460265"/>
    <lineage>
        <taxon>Bacteria</taxon>
        <taxon>Pseudomonadati</taxon>
        <taxon>Pseudomonadota</taxon>
        <taxon>Alphaproteobacteria</taxon>
        <taxon>Hyphomicrobiales</taxon>
        <taxon>Methylobacteriaceae</taxon>
        <taxon>Methylobacterium</taxon>
    </lineage>
</organism>
<evidence type="ECO:0000313" key="8">
    <source>
        <dbReference type="EMBL" id="ACL55396.1"/>
    </source>
</evidence>
<feature type="domain" description="J" evidence="7">
    <location>
        <begin position="188"/>
        <end position="241"/>
    </location>
</feature>
<dbReference type="Gene3D" id="1.10.287.110">
    <property type="entry name" value="DnaJ domain"/>
    <property type="match status" value="1"/>
</dbReference>
<proteinExistence type="inferred from homology"/>
<dbReference type="PANTHER" id="PTHR12763:SF28">
    <property type="entry name" value="GEO10507P1-RELATED"/>
    <property type="match status" value="1"/>
</dbReference>
<evidence type="ECO:0000256" key="2">
    <source>
        <dbReference type="ARBA" id="ARBA00022692"/>
    </source>
</evidence>
<dbReference type="EMBL" id="CP001349">
    <property type="protein sequence ID" value="ACL55396.1"/>
    <property type="molecule type" value="Genomic_DNA"/>
</dbReference>
<dbReference type="Pfam" id="PF00226">
    <property type="entry name" value="DnaJ"/>
    <property type="match status" value="1"/>
</dbReference>
<accession>B8IB03</accession>
<sequence>MIALGLGVLVLVGLWWLGRQATNANPTLLARVLRRLGGWLALAVAAVLFLRGRFDMAIALGLIGGWLLGWSQMPALPFGLGQQGPAPRSPGSTSRVRSMMIEMELDHETGAMRGRVLAGPRAGQALDALPLPDLLALLATCRAGDPDGARLLEAYLDRRFAGWREHAEGDADARPGAAPQPGAMTEEEAYQILGLERGASVEDVRRAHRTLMKRLHPDQGGSDYLAARVNAAKDRLLNRHR</sequence>
<dbReference type="PRINTS" id="PR00625">
    <property type="entry name" value="JDOMAIN"/>
</dbReference>
<dbReference type="RefSeq" id="WP_015927107.1">
    <property type="nucleotide sequence ID" value="NC_011894.1"/>
</dbReference>
<name>B8IB03_METNO</name>
<keyword evidence="2 6" id="KW-0812">Transmembrane</keyword>
<protein>
    <submittedName>
        <fullName evidence="8">Heat shock protein DnaJ domain protein</fullName>
    </submittedName>
</protein>
<reference evidence="8 9" key="1">
    <citation type="submission" date="2009-01" db="EMBL/GenBank/DDBJ databases">
        <title>Complete sequence of chromosome of Methylobacterium nodulans ORS 2060.</title>
        <authorList>
            <consortium name="US DOE Joint Genome Institute"/>
            <person name="Lucas S."/>
            <person name="Copeland A."/>
            <person name="Lapidus A."/>
            <person name="Glavina del Rio T."/>
            <person name="Dalin E."/>
            <person name="Tice H."/>
            <person name="Bruce D."/>
            <person name="Goodwin L."/>
            <person name="Pitluck S."/>
            <person name="Sims D."/>
            <person name="Brettin T."/>
            <person name="Detter J.C."/>
            <person name="Han C."/>
            <person name="Larimer F."/>
            <person name="Land M."/>
            <person name="Hauser L."/>
            <person name="Kyrpides N."/>
            <person name="Ivanova N."/>
            <person name="Marx C.J."/>
            <person name="Richardson P."/>
        </authorList>
    </citation>
    <scope>NUCLEOTIDE SEQUENCE [LARGE SCALE GENOMIC DNA]</scope>
    <source>
        <strain evidence="9">LMG 21967 / CNCM I-2342 / ORS 2060</strain>
    </source>
</reference>
<evidence type="ECO:0000256" key="4">
    <source>
        <dbReference type="ARBA" id="ARBA00023136"/>
    </source>
</evidence>
<comment type="subcellular location">
    <subcellularLocation>
        <location evidence="1">Membrane</location>
        <topology evidence="1">Single-pass membrane protein</topology>
    </subcellularLocation>
</comment>
<keyword evidence="8" id="KW-0346">Stress response</keyword>
<dbReference type="OrthoDB" id="9811070at2"/>
<feature type="transmembrane region" description="Helical" evidence="6">
    <location>
        <begin position="36"/>
        <end position="54"/>
    </location>
</feature>
<dbReference type="SMART" id="SM00271">
    <property type="entry name" value="DnaJ"/>
    <property type="match status" value="1"/>
</dbReference>
<dbReference type="SUPFAM" id="SSF46565">
    <property type="entry name" value="Chaperone J-domain"/>
    <property type="match status" value="1"/>
</dbReference>
<evidence type="ECO:0000256" key="5">
    <source>
        <dbReference type="ARBA" id="ARBA00038105"/>
    </source>
</evidence>
<evidence type="ECO:0000259" key="7">
    <source>
        <dbReference type="PROSITE" id="PS50076"/>
    </source>
</evidence>
<dbReference type="PANTHER" id="PTHR12763">
    <property type="match status" value="1"/>
</dbReference>
<comment type="similarity">
    <text evidence="5">Belongs to the TIM14 family.</text>
</comment>
<dbReference type="PROSITE" id="PS50076">
    <property type="entry name" value="DNAJ_2"/>
    <property type="match status" value="1"/>
</dbReference>
<dbReference type="CDD" id="cd06257">
    <property type="entry name" value="DnaJ"/>
    <property type="match status" value="1"/>
</dbReference>